<reference evidence="1 2" key="1">
    <citation type="submission" date="2018-06" db="EMBL/GenBank/DDBJ databases">
        <title>Draft genome sequence of hyperthermophilic methanogen Methanothermobacter tenebrarum sp. MCM-B 1447.</title>
        <authorList>
            <person name="Pore S.D."/>
            <person name="Dagar S."/>
            <person name="Dhakephalkar P.K."/>
        </authorList>
    </citation>
    <scope>NUCLEOTIDE SEQUENCE [LARGE SCALE GENOMIC DNA]</scope>
    <source>
        <strain evidence="1 2">MCM B 1447</strain>
    </source>
</reference>
<dbReference type="InterPro" id="IPR052188">
    <property type="entry name" value="Ni-pincer_cofactor_biosynth"/>
</dbReference>
<dbReference type="Gene3D" id="3.40.50.620">
    <property type="entry name" value="HUPs"/>
    <property type="match status" value="1"/>
</dbReference>
<name>A0A328PDE4_9EURY</name>
<dbReference type="PANTHER" id="PTHR43169">
    <property type="entry name" value="EXSB FAMILY PROTEIN"/>
    <property type="match status" value="1"/>
</dbReference>
<accession>A0A328PDE4</accession>
<dbReference type="InterPro" id="IPR014729">
    <property type="entry name" value="Rossmann-like_a/b/a_fold"/>
</dbReference>
<dbReference type="Pfam" id="PF06508">
    <property type="entry name" value="QueC"/>
    <property type="match status" value="1"/>
</dbReference>
<keyword evidence="2" id="KW-1185">Reference proteome</keyword>
<evidence type="ECO:0000313" key="2">
    <source>
        <dbReference type="Proteomes" id="UP000249782"/>
    </source>
</evidence>
<evidence type="ECO:0000313" key="1">
    <source>
        <dbReference type="EMBL" id="RAO79313.1"/>
    </source>
</evidence>
<dbReference type="NCBIfam" id="TIGR00268">
    <property type="entry name" value="ATP-dependent sacrificial sulfur transferase LarE"/>
    <property type="match status" value="1"/>
</dbReference>
<sequence length="338" mass="38382">MELQAKIKQVENILKDKKVIIAFSGGSDSTLIAKIASKTSREAIAVTVDTGTLPADVVRNAKHIASKLGIPHKIIKENFLEHEKFKKNTTQRCFHCKDRMYAILESIAEKKGFDIIVDGTNITDMLEDRPGIIANYKRKIRSPLLEAKITKEDVIEYLKKENINYTPNTTCLATRIKGPITTKKLDMISYAENLIKDLTGLELVRVRDFDGIAVIQVDDTSKILDMQLLEYIVEKFKSAGFKSVHVDIEGYRKNKGELIGSREDGEIIFELKLPYPIDLEKTYSKFKDRRGDALRLKIDDSTVRISGDGKIIIEEVKDRKKAERILLEVLSSIKRLEN</sequence>
<dbReference type="InterPro" id="IPR005232">
    <property type="entry name" value="LarE"/>
</dbReference>
<protein>
    <submittedName>
        <fullName evidence="1">ATP-dependent sacrificial sulfur transferase LarE</fullName>
    </submittedName>
</protein>
<dbReference type="OrthoDB" id="61764at2157"/>
<gene>
    <name evidence="1" type="primary">larE</name>
    <name evidence="1" type="ORF">DPC56_03090</name>
</gene>
<keyword evidence="1" id="KW-0808">Transferase</keyword>
<comment type="caution">
    <text evidence="1">The sequence shown here is derived from an EMBL/GenBank/DDBJ whole genome shotgun (WGS) entry which is preliminary data.</text>
</comment>
<dbReference type="AlphaFoldDB" id="A0A328PDE4"/>
<organism evidence="1 2">
    <name type="scientific">Methanothermobacter tenebrarum</name>
    <dbReference type="NCBI Taxonomy" id="680118"/>
    <lineage>
        <taxon>Archaea</taxon>
        <taxon>Methanobacteriati</taxon>
        <taxon>Methanobacteriota</taxon>
        <taxon>Methanomada group</taxon>
        <taxon>Methanobacteria</taxon>
        <taxon>Methanobacteriales</taxon>
        <taxon>Methanobacteriaceae</taxon>
        <taxon>Methanothermobacter</taxon>
    </lineage>
</organism>
<proteinExistence type="predicted"/>
<dbReference type="RefSeq" id="WP_112093602.1">
    <property type="nucleotide sequence ID" value="NZ_QLOE01000003.1"/>
</dbReference>
<dbReference type="Proteomes" id="UP000249782">
    <property type="component" value="Unassembled WGS sequence"/>
</dbReference>
<dbReference type="PANTHER" id="PTHR43169:SF2">
    <property type="entry name" value="NAD_GMP SYNTHASE DOMAIN-CONTAINING PROTEIN"/>
    <property type="match status" value="1"/>
</dbReference>
<dbReference type="SUPFAM" id="SSF52402">
    <property type="entry name" value="Adenine nucleotide alpha hydrolases-like"/>
    <property type="match status" value="1"/>
</dbReference>
<dbReference type="InterPro" id="IPR018317">
    <property type="entry name" value="QueC"/>
</dbReference>
<dbReference type="CDD" id="cd01990">
    <property type="entry name" value="LarE-like"/>
    <property type="match status" value="1"/>
</dbReference>
<dbReference type="EMBL" id="QLOE01000003">
    <property type="protein sequence ID" value="RAO79313.1"/>
    <property type="molecule type" value="Genomic_DNA"/>
</dbReference>
<dbReference type="GO" id="GO:0016783">
    <property type="term" value="F:sulfurtransferase activity"/>
    <property type="evidence" value="ECO:0007669"/>
    <property type="project" value="InterPro"/>
</dbReference>